<dbReference type="SUPFAM" id="SSF51182">
    <property type="entry name" value="RmlC-like cupins"/>
    <property type="match status" value="1"/>
</dbReference>
<protein>
    <submittedName>
        <fullName evidence="3">Cupin domain-containing protein</fullName>
    </submittedName>
</protein>
<feature type="region of interest" description="Disordered" evidence="1">
    <location>
        <begin position="109"/>
        <end position="135"/>
    </location>
</feature>
<dbReference type="GeneID" id="56029552"/>
<dbReference type="InterPro" id="IPR013096">
    <property type="entry name" value="Cupin_2"/>
</dbReference>
<dbReference type="OrthoDB" id="114121at2157"/>
<dbReference type="InterPro" id="IPR052535">
    <property type="entry name" value="Bacilysin_H2HPP_isomerase"/>
</dbReference>
<organism evidence="3 4">
    <name type="scientific">Halorarum halophilum</name>
    <dbReference type="NCBI Taxonomy" id="2743090"/>
    <lineage>
        <taxon>Archaea</taxon>
        <taxon>Methanobacteriati</taxon>
        <taxon>Methanobacteriota</taxon>
        <taxon>Stenosarchaea group</taxon>
        <taxon>Halobacteria</taxon>
        <taxon>Halobacteriales</taxon>
        <taxon>Haloferacaceae</taxon>
        <taxon>Halorarum</taxon>
    </lineage>
</organism>
<dbReference type="AlphaFoldDB" id="A0A7D5KGB5"/>
<dbReference type="Gene3D" id="2.60.120.10">
    <property type="entry name" value="Jelly Rolls"/>
    <property type="match status" value="1"/>
</dbReference>
<reference evidence="3 4" key="1">
    <citation type="submission" date="2020-07" db="EMBL/GenBank/DDBJ databases">
        <title>Gai3-2, isolated from salt lake.</title>
        <authorList>
            <person name="Cui H."/>
            <person name="Shi X."/>
        </authorList>
    </citation>
    <scope>NUCLEOTIDE SEQUENCE [LARGE SCALE GENOMIC DNA]</scope>
    <source>
        <strain evidence="3 4">Gai3-2</strain>
    </source>
</reference>
<dbReference type="Proteomes" id="UP000509750">
    <property type="component" value="Chromosome"/>
</dbReference>
<dbReference type="PANTHER" id="PTHR40112:SF1">
    <property type="entry name" value="H2HPP ISOMERASE"/>
    <property type="match status" value="1"/>
</dbReference>
<accession>A0A7D5KGB5</accession>
<feature type="domain" description="Cupin type-2" evidence="2">
    <location>
        <begin position="35"/>
        <end position="101"/>
    </location>
</feature>
<proteinExistence type="predicted"/>
<dbReference type="Pfam" id="PF07883">
    <property type="entry name" value="Cupin_2"/>
    <property type="match status" value="1"/>
</dbReference>
<name>A0A7D5KGB5_9EURY</name>
<feature type="compositionally biased region" description="Acidic residues" evidence="1">
    <location>
        <begin position="113"/>
        <end position="135"/>
    </location>
</feature>
<dbReference type="KEGG" id="halg:HUG10_11925"/>
<dbReference type="RefSeq" id="WP_179169791.1">
    <property type="nucleotide sequence ID" value="NZ_CP058529.1"/>
</dbReference>
<evidence type="ECO:0000259" key="2">
    <source>
        <dbReference type="Pfam" id="PF07883"/>
    </source>
</evidence>
<evidence type="ECO:0000256" key="1">
    <source>
        <dbReference type="SAM" id="MobiDB-lite"/>
    </source>
</evidence>
<evidence type="ECO:0000313" key="3">
    <source>
        <dbReference type="EMBL" id="QLG28216.1"/>
    </source>
</evidence>
<dbReference type="InterPro" id="IPR011051">
    <property type="entry name" value="RmlC_Cupin_sf"/>
</dbReference>
<sequence length="135" mass="15137">MKPVDFDEAETYEPDEGWQRRALAGSDQFSFEWFEKPPGHSSPMHDHGNEQVCMVLRGELTIHTEDDSVTLGQYDSVLLESSEPHRVENTGDELAVGLDVFAPGRSFDFWTDREDDAGDEEEAGEADDGEREAGE</sequence>
<dbReference type="InterPro" id="IPR014710">
    <property type="entry name" value="RmlC-like_jellyroll"/>
</dbReference>
<dbReference type="PANTHER" id="PTHR40112">
    <property type="entry name" value="H2HPP ISOMERASE"/>
    <property type="match status" value="1"/>
</dbReference>
<dbReference type="EMBL" id="CP058529">
    <property type="protein sequence ID" value="QLG28216.1"/>
    <property type="molecule type" value="Genomic_DNA"/>
</dbReference>
<keyword evidence="4" id="KW-1185">Reference proteome</keyword>
<gene>
    <name evidence="3" type="ORF">HUG10_11925</name>
</gene>
<evidence type="ECO:0000313" key="4">
    <source>
        <dbReference type="Proteomes" id="UP000509750"/>
    </source>
</evidence>